<reference evidence="4 5" key="1">
    <citation type="submission" date="2017-12" db="EMBL/GenBank/DDBJ databases">
        <title>Sequencing, de novo assembly and annotation of complete genome of a new Thraustochytrid species, strain FCC1311.</title>
        <authorList>
            <person name="Sedici K."/>
            <person name="Godart F."/>
            <person name="Aiese Cigliano R."/>
            <person name="Sanseverino W."/>
            <person name="Barakat M."/>
            <person name="Ortet P."/>
            <person name="Marechal E."/>
            <person name="Cagnac O."/>
            <person name="Amato A."/>
        </authorList>
    </citation>
    <scope>NUCLEOTIDE SEQUENCE [LARGE SCALE GENOMIC DNA]</scope>
</reference>
<dbReference type="AlphaFoldDB" id="A0A2R5GJ17"/>
<evidence type="ECO:0000256" key="1">
    <source>
        <dbReference type="SAM" id="MobiDB-lite"/>
    </source>
</evidence>
<name>A0A2R5GJ17_9STRA</name>
<dbReference type="Gene3D" id="1.10.238.10">
    <property type="entry name" value="EF-hand"/>
    <property type="match status" value="2"/>
</dbReference>
<evidence type="ECO:0000259" key="3">
    <source>
        <dbReference type="PROSITE" id="PS50222"/>
    </source>
</evidence>
<gene>
    <name evidence="4" type="ORF">FCC1311_068252</name>
</gene>
<feature type="compositionally biased region" description="Low complexity" evidence="1">
    <location>
        <begin position="339"/>
        <end position="354"/>
    </location>
</feature>
<dbReference type="GO" id="GO:0006897">
    <property type="term" value="P:endocytosis"/>
    <property type="evidence" value="ECO:0007669"/>
    <property type="project" value="TreeGrafter"/>
</dbReference>
<evidence type="ECO:0000259" key="2">
    <source>
        <dbReference type="PROSITE" id="PS50031"/>
    </source>
</evidence>
<dbReference type="GO" id="GO:0016197">
    <property type="term" value="P:endosomal transport"/>
    <property type="evidence" value="ECO:0007669"/>
    <property type="project" value="TreeGrafter"/>
</dbReference>
<feature type="compositionally biased region" description="Low complexity" evidence="1">
    <location>
        <begin position="637"/>
        <end position="692"/>
    </location>
</feature>
<dbReference type="InParanoid" id="A0A2R5GJ17"/>
<feature type="region of interest" description="Disordered" evidence="1">
    <location>
        <begin position="496"/>
        <end position="754"/>
    </location>
</feature>
<feature type="compositionally biased region" description="Acidic residues" evidence="1">
    <location>
        <begin position="704"/>
        <end position="714"/>
    </location>
</feature>
<dbReference type="PANTHER" id="PTHR11216:SF174">
    <property type="entry name" value="GH06923P"/>
    <property type="match status" value="1"/>
</dbReference>
<dbReference type="PANTHER" id="PTHR11216">
    <property type="entry name" value="EH DOMAIN"/>
    <property type="match status" value="1"/>
</dbReference>
<dbReference type="CDD" id="cd00052">
    <property type="entry name" value="EH"/>
    <property type="match status" value="1"/>
</dbReference>
<feature type="compositionally biased region" description="Low complexity" evidence="1">
    <location>
        <begin position="256"/>
        <end position="271"/>
    </location>
</feature>
<dbReference type="PROSITE" id="PS50222">
    <property type="entry name" value="EF_HAND_2"/>
    <property type="match status" value="1"/>
</dbReference>
<feature type="compositionally biased region" description="Polar residues" evidence="1">
    <location>
        <begin position="288"/>
        <end position="302"/>
    </location>
</feature>
<dbReference type="GO" id="GO:0005509">
    <property type="term" value="F:calcium ion binding"/>
    <property type="evidence" value="ECO:0007669"/>
    <property type="project" value="InterPro"/>
</dbReference>
<dbReference type="OrthoDB" id="524326at2759"/>
<evidence type="ECO:0000313" key="4">
    <source>
        <dbReference type="EMBL" id="GBG30605.1"/>
    </source>
</evidence>
<dbReference type="EMBL" id="BEYU01000078">
    <property type="protein sequence ID" value="GBG30605.1"/>
    <property type="molecule type" value="Genomic_DNA"/>
</dbReference>
<feature type="compositionally biased region" description="Polar residues" evidence="1">
    <location>
        <begin position="327"/>
        <end position="336"/>
    </location>
</feature>
<dbReference type="Pfam" id="PF12763">
    <property type="entry name" value="EH"/>
    <property type="match status" value="1"/>
</dbReference>
<dbReference type="PROSITE" id="PS50031">
    <property type="entry name" value="EH"/>
    <property type="match status" value="1"/>
</dbReference>
<keyword evidence="5" id="KW-1185">Reference proteome</keyword>
<organism evidence="4 5">
    <name type="scientific">Hondaea fermentalgiana</name>
    <dbReference type="NCBI Taxonomy" id="2315210"/>
    <lineage>
        <taxon>Eukaryota</taxon>
        <taxon>Sar</taxon>
        <taxon>Stramenopiles</taxon>
        <taxon>Bigyra</taxon>
        <taxon>Labyrinthulomycetes</taxon>
        <taxon>Thraustochytrida</taxon>
        <taxon>Thraustochytriidae</taxon>
        <taxon>Hondaea</taxon>
    </lineage>
</organism>
<protein>
    <submittedName>
        <fullName evidence="4">Actin cytoskeleton-regulatory complex protein pan1</fullName>
    </submittedName>
</protein>
<feature type="domain" description="EH" evidence="2">
    <location>
        <begin position="165"/>
        <end position="254"/>
    </location>
</feature>
<dbReference type="GO" id="GO:0005886">
    <property type="term" value="C:plasma membrane"/>
    <property type="evidence" value="ECO:0007669"/>
    <property type="project" value="TreeGrafter"/>
</dbReference>
<dbReference type="Gene3D" id="1.10.287.1490">
    <property type="match status" value="1"/>
</dbReference>
<feature type="domain" description="EF-hand" evidence="3">
    <location>
        <begin position="197"/>
        <end position="232"/>
    </location>
</feature>
<dbReference type="InterPro" id="IPR000261">
    <property type="entry name" value="EH_dom"/>
</dbReference>
<feature type="region of interest" description="Disordered" evidence="1">
    <location>
        <begin position="248"/>
        <end position="370"/>
    </location>
</feature>
<dbReference type="SMART" id="SM00027">
    <property type="entry name" value="EH"/>
    <property type="match status" value="1"/>
</dbReference>
<feature type="compositionally biased region" description="Low complexity" evidence="1">
    <location>
        <begin position="736"/>
        <end position="753"/>
    </location>
</feature>
<accession>A0A2R5GJ17</accession>
<dbReference type="InterPro" id="IPR011992">
    <property type="entry name" value="EF-hand-dom_pair"/>
</dbReference>
<evidence type="ECO:0000313" key="5">
    <source>
        <dbReference type="Proteomes" id="UP000241890"/>
    </source>
</evidence>
<feature type="compositionally biased region" description="Basic and acidic residues" evidence="1">
    <location>
        <begin position="573"/>
        <end position="583"/>
    </location>
</feature>
<feature type="compositionally biased region" description="Low complexity" evidence="1">
    <location>
        <begin position="584"/>
        <end position="609"/>
    </location>
</feature>
<dbReference type="SUPFAM" id="SSF47473">
    <property type="entry name" value="EF-hand"/>
    <property type="match status" value="1"/>
</dbReference>
<feature type="compositionally biased region" description="Low complexity" evidence="1">
    <location>
        <begin position="540"/>
        <end position="571"/>
    </location>
</feature>
<feature type="compositionally biased region" description="Low complexity" evidence="1">
    <location>
        <begin position="496"/>
        <end position="519"/>
    </location>
</feature>
<dbReference type="GO" id="GO:0005737">
    <property type="term" value="C:cytoplasm"/>
    <property type="evidence" value="ECO:0007669"/>
    <property type="project" value="TreeGrafter"/>
</dbReference>
<feature type="compositionally biased region" description="Polar residues" evidence="1">
    <location>
        <begin position="125"/>
        <end position="141"/>
    </location>
</feature>
<comment type="caution">
    <text evidence="4">The sequence shown here is derived from an EMBL/GenBank/DDBJ whole genome shotgun (WGS) entry which is preliminary data.</text>
</comment>
<dbReference type="InterPro" id="IPR002048">
    <property type="entry name" value="EF_hand_dom"/>
</dbReference>
<sequence>MVQYEPVLPEERQYYEELIKLANPSGAETFASKDLANFLSSSRLGVPDLRTVWNIGSESASKISRAHVITMMRCVALIQAGIQLSPEVVGHAKPGPVPMPKFEAPGVPPVPTNLVVPPAGESNGPPDTSAQRPSTPASVSGASAFDNASVSGSVSSSSWAMSPQKRAQYEELFKKQNVQNGKLGSQDAMEFFMKSRMPWEQLREILQLADLDQDLQLNVDEFCIAMHMVLCVSRKGYALPSEVPRELLPNQPRHAPPTAADAVAAAKNGAPSSENPPLHGGVPPPMQHQRQGSVVSQVSENGSLPDAAPLGQTHGGSFHSHLGSVHNDANGSSRSLTGAPMPARAAPAPAAAPSAPAPSGPSESDVQRATETNNALMSATATTAAVVSQLDGEKQRLEEEMTRLGAERDRLVDDLKSASEEVAKRQSEIGDLGTDLELLRETVTQLRVSVDQQRAQVQAVTATALEKLAEKAALEKEAAALKAQVAELQEQASSFQAALSSAPEAPAASPEAPSRPAPELTSPDTTAGSGHLPPRREAPVRAAPELSSAAESSLPVPEAVGAPVPAESASAFDTDRGTEDDAVKAPASTAATAGSQEATPAPAAETQAEPPRRRAPTREAPALSPTSPAADPPSGPEPVSGSEPEPPAAEGDAGAAADAAAAAAAAGVASPTGGPEGSTSSGWSSVPVSKSGDAGPVDSSAFDEAFDGDADPFEEAATSQPEKTAGDASVPASDVATAGAEGTASTTATQGTAPSTELAAAFSDAGFDEPFDFDKK</sequence>
<proteinExistence type="predicted"/>
<feature type="region of interest" description="Disordered" evidence="1">
    <location>
        <begin position="100"/>
        <end position="143"/>
    </location>
</feature>
<dbReference type="Proteomes" id="UP000241890">
    <property type="component" value="Unassembled WGS sequence"/>
</dbReference>